<dbReference type="InterPro" id="IPR016166">
    <property type="entry name" value="FAD-bd_PCMH"/>
</dbReference>
<evidence type="ECO:0000256" key="4">
    <source>
        <dbReference type="ARBA" id="ARBA00022827"/>
    </source>
</evidence>
<dbReference type="GO" id="GO:0016491">
    <property type="term" value="F:oxidoreductase activity"/>
    <property type="evidence" value="ECO:0007669"/>
    <property type="project" value="UniProtKB-KW"/>
</dbReference>
<evidence type="ECO:0000259" key="6">
    <source>
        <dbReference type="PROSITE" id="PS51387"/>
    </source>
</evidence>
<dbReference type="Pfam" id="PF01565">
    <property type="entry name" value="FAD_binding_4"/>
    <property type="match status" value="1"/>
</dbReference>
<dbReference type="EMBL" id="ML991792">
    <property type="protein sequence ID" value="KAF2235385.1"/>
    <property type="molecule type" value="Genomic_DNA"/>
</dbReference>
<keyword evidence="3" id="KW-0732">Signal</keyword>
<dbReference type="PANTHER" id="PTHR42973">
    <property type="entry name" value="BINDING OXIDOREDUCTASE, PUTATIVE (AFU_ORTHOLOGUE AFUA_1G17690)-RELATED"/>
    <property type="match status" value="1"/>
</dbReference>
<sequence>MVVSPPSLYLLAASLGLVAARRLGLANLTALYGPGLSPGAEIFYPSDPHWSEDVTQRWDLYHAPKYFGAIQPATEQDIQHIAKTSARNNISFLATGRGHGSTSTLTAFDGINIDLSKFRNVDLNANNSKITVGGSVNFSQLFDPLYDAGKMLPFGNSRCVGVLGASLGGTVGVWQGILGLGVDYLDSVRLVTAQGELVEASNTQNSDLFWGIRGAGANFGIVTSATFNLHDNVNGGNLTSIDLLYPGSANATIFEALKTYDDEIPNQLTLNIGSVYNRTNGQVLAVNVVWFGPEDEVMQYIQPFITAGPTINNTRTVRWTDWWTVADFGTYTSPSATDCVNGEYYTSYALGIKQTDPNALTTLFNNLTEFSKANPSFSGFFGIDRYPNAMTLRVPDGEMAYPYRDIKSQVTMQSQYHPNSTLDKAANDFWRNARAMVQATSGFDNLSVYVNFANGDEGPAVWYTPAKLHNLTRLKRRWDPMERFSFYQPVPLYYP</sequence>
<dbReference type="SUPFAM" id="SSF56176">
    <property type="entry name" value="FAD-binding/transporter-associated domain-like"/>
    <property type="match status" value="1"/>
</dbReference>
<dbReference type="AlphaFoldDB" id="A0A6A6HB98"/>
<protein>
    <submittedName>
        <fullName evidence="7">Glucooligosaccharide oxidase</fullName>
    </submittedName>
</protein>
<keyword evidence="5" id="KW-0560">Oxidoreductase</keyword>
<dbReference type="InterPro" id="IPR016169">
    <property type="entry name" value="FAD-bd_PCMH_sub2"/>
</dbReference>
<reference evidence="7" key="1">
    <citation type="journal article" date="2020" name="Stud. Mycol.">
        <title>101 Dothideomycetes genomes: a test case for predicting lifestyles and emergence of pathogens.</title>
        <authorList>
            <person name="Haridas S."/>
            <person name="Albert R."/>
            <person name="Binder M."/>
            <person name="Bloem J."/>
            <person name="Labutti K."/>
            <person name="Salamov A."/>
            <person name="Andreopoulos B."/>
            <person name="Baker S."/>
            <person name="Barry K."/>
            <person name="Bills G."/>
            <person name="Bluhm B."/>
            <person name="Cannon C."/>
            <person name="Castanera R."/>
            <person name="Culley D."/>
            <person name="Daum C."/>
            <person name="Ezra D."/>
            <person name="Gonzalez J."/>
            <person name="Henrissat B."/>
            <person name="Kuo A."/>
            <person name="Liang C."/>
            <person name="Lipzen A."/>
            <person name="Lutzoni F."/>
            <person name="Magnuson J."/>
            <person name="Mondo S."/>
            <person name="Nolan M."/>
            <person name="Ohm R."/>
            <person name="Pangilinan J."/>
            <person name="Park H.-J."/>
            <person name="Ramirez L."/>
            <person name="Alfaro M."/>
            <person name="Sun H."/>
            <person name="Tritt A."/>
            <person name="Yoshinaga Y."/>
            <person name="Zwiers L.-H."/>
            <person name="Turgeon B."/>
            <person name="Goodwin S."/>
            <person name="Spatafora J."/>
            <person name="Crous P."/>
            <person name="Grigoriev I."/>
        </authorList>
    </citation>
    <scope>NUCLEOTIDE SEQUENCE</scope>
    <source>
        <strain evidence="7">Tuck. ex Michener</strain>
    </source>
</reference>
<evidence type="ECO:0000256" key="5">
    <source>
        <dbReference type="ARBA" id="ARBA00023002"/>
    </source>
</evidence>
<keyword evidence="8" id="KW-1185">Reference proteome</keyword>
<dbReference type="OrthoDB" id="415825at2759"/>
<evidence type="ECO:0000313" key="8">
    <source>
        <dbReference type="Proteomes" id="UP000800092"/>
    </source>
</evidence>
<dbReference type="Proteomes" id="UP000800092">
    <property type="component" value="Unassembled WGS sequence"/>
</dbReference>
<dbReference type="PANTHER" id="PTHR42973:SF32">
    <property type="entry name" value="FAD-LINKED OXIDOREDUCTASE AFOF"/>
    <property type="match status" value="1"/>
</dbReference>
<comment type="similarity">
    <text evidence="1">Belongs to the oxygen-dependent FAD-linked oxidoreductase family.</text>
</comment>
<keyword evidence="4" id="KW-0274">FAD</keyword>
<evidence type="ECO:0000256" key="1">
    <source>
        <dbReference type="ARBA" id="ARBA00005466"/>
    </source>
</evidence>
<dbReference type="InterPro" id="IPR050416">
    <property type="entry name" value="FAD-linked_Oxidoreductase"/>
</dbReference>
<dbReference type="GO" id="GO:0071949">
    <property type="term" value="F:FAD binding"/>
    <property type="evidence" value="ECO:0007669"/>
    <property type="project" value="InterPro"/>
</dbReference>
<dbReference type="InterPro" id="IPR012951">
    <property type="entry name" value="BBE"/>
</dbReference>
<dbReference type="InterPro" id="IPR036318">
    <property type="entry name" value="FAD-bd_PCMH-like_sf"/>
</dbReference>
<dbReference type="InterPro" id="IPR006094">
    <property type="entry name" value="Oxid_FAD_bind_N"/>
</dbReference>
<proteinExistence type="inferred from homology"/>
<gene>
    <name evidence="7" type="ORF">EV356DRAFT_558982</name>
</gene>
<dbReference type="Gene3D" id="3.30.465.10">
    <property type="match status" value="1"/>
</dbReference>
<keyword evidence="2" id="KW-0285">Flavoprotein</keyword>
<dbReference type="PROSITE" id="PS51387">
    <property type="entry name" value="FAD_PCMH"/>
    <property type="match status" value="1"/>
</dbReference>
<dbReference type="Pfam" id="PF08031">
    <property type="entry name" value="BBE"/>
    <property type="match status" value="1"/>
</dbReference>
<dbReference type="Gene3D" id="3.40.462.20">
    <property type="match status" value="1"/>
</dbReference>
<name>A0A6A6HB98_VIRVR</name>
<evidence type="ECO:0000256" key="3">
    <source>
        <dbReference type="ARBA" id="ARBA00022729"/>
    </source>
</evidence>
<organism evidence="7 8">
    <name type="scientific">Viridothelium virens</name>
    <name type="common">Speckled blister lichen</name>
    <name type="synonym">Trypethelium virens</name>
    <dbReference type="NCBI Taxonomy" id="1048519"/>
    <lineage>
        <taxon>Eukaryota</taxon>
        <taxon>Fungi</taxon>
        <taxon>Dikarya</taxon>
        <taxon>Ascomycota</taxon>
        <taxon>Pezizomycotina</taxon>
        <taxon>Dothideomycetes</taxon>
        <taxon>Dothideomycetes incertae sedis</taxon>
        <taxon>Trypetheliales</taxon>
        <taxon>Trypetheliaceae</taxon>
        <taxon>Viridothelium</taxon>
    </lineage>
</organism>
<accession>A0A6A6HB98</accession>
<evidence type="ECO:0000313" key="7">
    <source>
        <dbReference type="EMBL" id="KAF2235385.1"/>
    </source>
</evidence>
<evidence type="ECO:0000256" key="2">
    <source>
        <dbReference type="ARBA" id="ARBA00022630"/>
    </source>
</evidence>
<feature type="domain" description="FAD-binding PCMH-type" evidence="6">
    <location>
        <begin position="62"/>
        <end position="232"/>
    </location>
</feature>